<dbReference type="GO" id="GO:0005524">
    <property type="term" value="F:ATP binding"/>
    <property type="evidence" value="ECO:0007669"/>
    <property type="project" value="UniProtKB-UniRule"/>
</dbReference>
<dbReference type="GO" id="GO:0003697">
    <property type="term" value="F:single-stranded DNA binding"/>
    <property type="evidence" value="ECO:0007669"/>
    <property type="project" value="UniProtKB-UniRule"/>
</dbReference>
<dbReference type="InterPro" id="IPR001238">
    <property type="entry name" value="DNA-binding_RecF"/>
</dbReference>
<comment type="caution">
    <text evidence="9">Lacks conserved residue(s) required for the propagation of feature annotation.</text>
</comment>
<organism evidence="11 12">
    <name type="scientific">candidate division WWE3 bacterium RIFCSPLOWO2_02_FULL_53_10</name>
    <dbReference type="NCBI Taxonomy" id="1802629"/>
    <lineage>
        <taxon>Bacteria</taxon>
        <taxon>Katanobacteria</taxon>
    </lineage>
</organism>
<dbReference type="Proteomes" id="UP000176492">
    <property type="component" value="Unassembled WGS sequence"/>
</dbReference>
<evidence type="ECO:0000313" key="12">
    <source>
        <dbReference type="Proteomes" id="UP000176492"/>
    </source>
</evidence>
<keyword evidence="9" id="KW-0742">SOS response</keyword>
<evidence type="ECO:0000256" key="7">
    <source>
        <dbReference type="ARBA" id="ARBA00022840"/>
    </source>
</evidence>
<keyword evidence="9" id="KW-0234">DNA repair</keyword>
<evidence type="ECO:0000313" key="11">
    <source>
        <dbReference type="EMBL" id="OGC70973.1"/>
    </source>
</evidence>
<dbReference type="GO" id="GO:0009432">
    <property type="term" value="P:SOS response"/>
    <property type="evidence" value="ECO:0007669"/>
    <property type="project" value="UniProtKB-UniRule"/>
</dbReference>
<keyword evidence="8 9" id="KW-0238">DNA-binding</keyword>
<dbReference type="Pfam" id="PF02463">
    <property type="entry name" value="SMC_N"/>
    <property type="match status" value="1"/>
</dbReference>
<comment type="caution">
    <text evidence="11">The sequence shown here is derived from an EMBL/GenBank/DDBJ whole genome shotgun (WGS) entry which is preliminary data.</text>
</comment>
<evidence type="ECO:0000259" key="10">
    <source>
        <dbReference type="Pfam" id="PF02463"/>
    </source>
</evidence>
<comment type="subcellular location">
    <subcellularLocation>
        <location evidence="1 9">Cytoplasm</location>
    </subcellularLocation>
</comment>
<dbReference type="NCBIfam" id="TIGR00611">
    <property type="entry name" value="recf"/>
    <property type="match status" value="1"/>
</dbReference>
<gene>
    <name evidence="9" type="primary">recF</name>
    <name evidence="11" type="ORF">A3J33_00785</name>
</gene>
<dbReference type="PANTHER" id="PTHR32182:SF0">
    <property type="entry name" value="DNA REPLICATION AND REPAIR PROTEIN RECF"/>
    <property type="match status" value="1"/>
</dbReference>
<evidence type="ECO:0000256" key="8">
    <source>
        <dbReference type="ARBA" id="ARBA00023125"/>
    </source>
</evidence>
<keyword evidence="4 9" id="KW-0963">Cytoplasm</keyword>
<dbReference type="Gene3D" id="3.40.50.300">
    <property type="entry name" value="P-loop containing nucleotide triphosphate hydrolases"/>
    <property type="match status" value="1"/>
</dbReference>
<comment type="function">
    <text evidence="9">The RecF protein is involved in DNA metabolism; it is required for DNA replication and normal SOS inducibility. RecF binds preferentially to single-stranded, linear DNA. It also seems to bind ATP.</text>
</comment>
<dbReference type="InterPro" id="IPR042174">
    <property type="entry name" value="RecF_2"/>
</dbReference>
<dbReference type="GO" id="GO:0000731">
    <property type="term" value="P:DNA synthesis involved in DNA repair"/>
    <property type="evidence" value="ECO:0007669"/>
    <property type="project" value="TreeGrafter"/>
</dbReference>
<evidence type="ECO:0000256" key="1">
    <source>
        <dbReference type="ARBA" id="ARBA00004496"/>
    </source>
</evidence>
<name>A0A1F4WQ06_UNCKA</name>
<keyword evidence="6 9" id="KW-0547">Nucleotide-binding</keyword>
<feature type="domain" description="RecF/RecN/SMC N-terminal" evidence="10">
    <location>
        <begin position="23"/>
        <end position="382"/>
    </location>
</feature>
<evidence type="ECO:0000256" key="5">
    <source>
        <dbReference type="ARBA" id="ARBA00022705"/>
    </source>
</evidence>
<dbReference type="AlphaFoldDB" id="A0A1F4WQ06"/>
<evidence type="ECO:0000256" key="2">
    <source>
        <dbReference type="ARBA" id="ARBA00008016"/>
    </source>
</evidence>
<dbReference type="InterPro" id="IPR018078">
    <property type="entry name" value="DNA-binding_RecF_CS"/>
</dbReference>
<keyword evidence="9" id="KW-0227">DNA damage</keyword>
<dbReference type="Gene3D" id="1.20.1050.90">
    <property type="entry name" value="RecF/RecN/SMC, N-terminal domain"/>
    <property type="match status" value="1"/>
</dbReference>
<evidence type="ECO:0000256" key="4">
    <source>
        <dbReference type="ARBA" id="ARBA00022490"/>
    </source>
</evidence>
<keyword evidence="7 9" id="KW-0067">ATP-binding</keyword>
<dbReference type="PANTHER" id="PTHR32182">
    <property type="entry name" value="DNA REPLICATION AND REPAIR PROTEIN RECF"/>
    <property type="match status" value="1"/>
</dbReference>
<dbReference type="EMBL" id="MEVM01000014">
    <property type="protein sequence ID" value="OGC70973.1"/>
    <property type="molecule type" value="Genomic_DNA"/>
</dbReference>
<evidence type="ECO:0000256" key="3">
    <source>
        <dbReference type="ARBA" id="ARBA00020170"/>
    </source>
</evidence>
<dbReference type="GO" id="GO:0006302">
    <property type="term" value="P:double-strand break repair"/>
    <property type="evidence" value="ECO:0007669"/>
    <property type="project" value="TreeGrafter"/>
</dbReference>
<dbReference type="PROSITE" id="PS00617">
    <property type="entry name" value="RECF_1"/>
    <property type="match status" value="1"/>
</dbReference>
<dbReference type="InterPro" id="IPR003395">
    <property type="entry name" value="RecF/RecN/SMC_N"/>
</dbReference>
<dbReference type="InterPro" id="IPR027417">
    <property type="entry name" value="P-loop_NTPase"/>
</dbReference>
<dbReference type="GO" id="GO:0005737">
    <property type="term" value="C:cytoplasm"/>
    <property type="evidence" value="ECO:0007669"/>
    <property type="project" value="UniProtKB-SubCell"/>
</dbReference>
<comment type="similarity">
    <text evidence="2 9">Belongs to the RecF family.</text>
</comment>
<evidence type="ECO:0000256" key="6">
    <source>
        <dbReference type="ARBA" id="ARBA00022741"/>
    </source>
</evidence>
<sequence length="397" mass="45346">MRSAAWLFLFSRRVRFILVAMLIKKISLENFRSYPKKEFEFTERVNLVVGPNTAGKSNLLEAIFLLAFGKSPRADLDREMVRSENSDQRPEISKFAFVRGVVSGSDDRDLEVVLTESGKRFRVNGIGRRLADFSQHFHVVLFSPEDLNLVIGSPDLRRRFMDFALGSVDPAYSHAATEFDQVRKRRNRLLEQINQNAASEEELGFWDAKFLEHGVLLQDKRKEFFDEINLQLMTERQRVISATERERGQHLQLGYVPSGLTAERLSELRPREIAAETSLIGPHRDDFEFKSVAGSQEPVVGRDLAAFGSRGEQRRAVLALKEAELRFVEKRIENRPVLLLDDIFSELDEENRARVFDLIGEGHGPRSLGEVGQTIITTTDLNHVPAELQKNLQIIQL</sequence>
<dbReference type="HAMAP" id="MF_00365">
    <property type="entry name" value="RecF"/>
    <property type="match status" value="1"/>
</dbReference>
<dbReference type="GO" id="GO:0006260">
    <property type="term" value="P:DNA replication"/>
    <property type="evidence" value="ECO:0007669"/>
    <property type="project" value="UniProtKB-UniRule"/>
</dbReference>
<reference evidence="11 12" key="1">
    <citation type="journal article" date="2016" name="Nat. Commun.">
        <title>Thousands of microbial genomes shed light on interconnected biogeochemical processes in an aquifer system.</title>
        <authorList>
            <person name="Anantharaman K."/>
            <person name="Brown C.T."/>
            <person name="Hug L.A."/>
            <person name="Sharon I."/>
            <person name="Castelle C.J."/>
            <person name="Probst A.J."/>
            <person name="Thomas B.C."/>
            <person name="Singh A."/>
            <person name="Wilkins M.J."/>
            <person name="Karaoz U."/>
            <person name="Brodie E.L."/>
            <person name="Williams K.H."/>
            <person name="Hubbard S.S."/>
            <person name="Banfield J.F."/>
        </authorList>
    </citation>
    <scope>NUCLEOTIDE SEQUENCE [LARGE SCALE GENOMIC DNA]</scope>
</reference>
<protein>
    <recommendedName>
        <fullName evidence="3 9">DNA replication and repair protein RecF</fullName>
    </recommendedName>
</protein>
<accession>A0A1F4WQ06</accession>
<keyword evidence="5 9" id="KW-0235">DNA replication</keyword>
<dbReference type="SUPFAM" id="SSF52540">
    <property type="entry name" value="P-loop containing nucleoside triphosphate hydrolases"/>
    <property type="match status" value="1"/>
</dbReference>
<evidence type="ECO:0000256" key="9">
    <source>
        <dbReference type="HAMAP-Rule" id="MF_00365"/>
    </source>
</evidence>
<proteinExistence type="inferred from homology"/>